<name>A0A4Y8WBT9_9VIBR</name>
<keyword evidence="2" id="KW-1003">Cell membrane</keyword>
<dbReference type="EMBL" id="SATR01000031">
    <property type="protein sequence ID" value="TFH90294.1"/>
    <property type="molecule type" value="Genomic_DNA"/>
</dbReference>
<evidence type="ECO:0000256" key="1">
    <source>
        <dbReference type="ARBA" id="ARBA00004651"/>
    </source>
</evidence>
<dbReference type="GO" id="GO:0005886">
    <property type="term" value="C:plasma membrane"/>
    <property type="evidence" value="ECO:0007669"/>
    <property type="project" value="UniProtKB-SubCell"/>
</dbReference>
<dbReference type="PANTHER" id="PTHR30086:SF20">
    <property type="entry name" value="ARGININE EXPORTER PROTEIN ARGO-RELATED"/>
    <property type="match status" value="1"/>
</dbReference>
<evidence type="ECO:0000256" key="5">
    <source>
        <dbReference type="ARBA" id="ARBA00023136"/>
    </source>
</evidence>
<keyword evidence="8" id="KW-1185">Reference proteome</keyword>
<dbReference type="InterPro" id="IPR001123">
    <property type="entry name" value="LeuE-type"/>
</dbReference>
<feature type="transmembrane region" description="Helical" evidence="6">
    <location>
        <begin position="99"/>
        <end position="117"/>
    </location>
</feature>
<feature type="transmembrane region" description="Helical" evidence="6">
    <location>
        <begin position="31"/>
        <end position="48"/>
    </location>
</feature>
<organism evidence="7 8">
    <name type="scientific">Vibrio ouci</name>
    <dbReference type="NCBI Taxonomy" id="2499078"/>
    <lineage>
        <taxon>Bacteria</taxon>
        <taxon>Pseudomonadati</taxon>
        <taxon>Pseudomonadota</taxon>
        <taxon>Gammaproteobacteria</taxon>
        <taxon>Vibrionales</taxon>
        <taxon>Vibrionaceae</taxon>
        <taxon>Vibrio</taxon>
    </lineage>
</organism>
<evidence type="ECO:0000313" key="8">
    <source>
        <dbReference type="Proteomes" id="UP000297753"/>
    </source>
</evidence>
<feature type="transmembrane region" description="Helical" evidence="6">
    <location>
        <begin position="169"/>
        <end position="193"/>
    </location>
</feature>
<feature type="transmembrane region" description="Helical" evidence="6">
    <location>
        <begin position="69"/>
        <end position="93"/>
    </location>
</feature>
<keyword evidence="4 6" id="KW-1133">Transmembrane helix</keyword>
<dbReference type="Proteomes" id="UP000297753">
    <property type="component" value="Unassembled WGS sequence"/>
</dbReference>
<comment type="subcellular location">
    <subcellularLocation>
        <location evidence="1">Cell membrane</location>
        <topology evidence="1">Multi-pass membrane protein</topology>
    </subcellularLocation>
</comment>
<comment type="caution">
    <text evidence="7">The sequence shown here is derived from an EMBL/GenBank/DDBJ whole genome shotgun (WGS) entry which is preliminary data.</text>
</comment>
<keyword evidence="3 6" id="KW-0812">Transmembrane</keyword>
<dbReference type="OrthoDB" id="9812084at2"/>
<protein>
    <submittedName>
        <fullName evidence="7">LysE family translocator</fullName>
    </submittedName>
</protein>
<reference evidence="7 8" key="1">
    <citation type="submission" date="2019-01" db="EMBL/GenBank/DDBJ databases">
        <title>Vibrio BEI176 sp. nov, a marine bacterium isolated from China: eastern marignal seas.</title>
        <authorList>
            <person name="Li B."/>
        </authorList>
    </citation>
    <scope>NUCLEOTIDE SEQUENCE [LARGE SCALE GENOMIC DNA]</scope>
    <source>
        <strain evidence="7 8">BEI176</strain>
    </source>
</reference>
<dbReference type="GO" id="GO:0033228">
    <property type="term" value="P:cysteine export across plasma membrane"/>
    <property type="evidence" value="ECO:0007669"/>
    <property type="project" value="TreeGrafter"/>
</dbReference>
<accession>A0A4Y8WBT9</accession>
<evidence type="ECO:0000256" key="4">
    <source>
        <dbReference type="ARBA" id="ARBA00022989"/>
    </source>
</evidence>
<gene>
    <name evidence="7" type="ORF">ELS82_17810</name>
</gene>
<evidence type="ECO:0000313" key="7">
    <source>
        <dbReference type="EMBL" id="TFH90294.1"/>
    </source>
</evidence>
<dbReference type="Pfam" id="PF01810">
    <property type="entry name" value="LysE"/>
    <property type="match status" value="1"/>
</dbReference>
<dbReference type="AlphaFoldDB" id="A0A4Y8WBT9"/>
<keyword evidence="5 6" id="KW-0472">Membrane</keyword>
<evidence type="ECO:0000256" key="3">
    <source>
        <dbReference type="ARBA" id="ARBA00022692"/>
    </source>
</evidence>
<feature type="transmembrane region" description="Helical" evidence="6">
    <location>
        <begin position="205"/>
        <end position="223"/>
    </location>
</feature>
<sequence length="240" mass="26099">MDRAVGAVAYHHGKTVNVRSRKVCGSMNGEFYLSVFLFAFSASITPGPNTMMIMSSGVNYGLRQSLPHLAGITLGFPLLTLCIGLGMGTMIFLYPNLMLILKVVSVLYLFHLALKVATSASVKEAHRRRPLSLIEAALFQWVNPKAWFVSIGAVSAFTSGSERVVMEVITLAGIFWLCALLSSLFWLVSGATFKRRLEQNGLRQAFNVVIGALLALSVLPTVVEVFGELNVRLFTALPSA</sequence>
<evidence type="ECO:0000256" key="2">
    <source>
        <dbReference type="ARBA" id="ARBA00022475"/>
    </source>
</evidence>
<dbReference type="PANTHER" id="PTHR30086">
    <property type="entry name" value="ARGININE EXPORTER PROTEIN ARGO"/>
    <property type="match status" value="1"/>
</dbReference>
<proteinExistence type="predicted"/>
<dbReference type="GO" id="GO:0015171">
    <property type="term" value="F:amino acid transmembrane transporter activity"/>
    <property type="evidence" value="ECO:0007669"/>
    <property type="project" value="TreeGrafter"/>
</dbReference>
<evidence type="ECO:0000256" key="6">
    <source>
        <dbReference type="SAM" id="Phobius"/>
    </source>
</evidence>